<dbReference type="PANTHER" id="PTHR35936">
    <property type="entry name" value="MEMBRANE-BOUND LYTIC MUREIN TRANSGLYCOSYLASE F"/>
    <property type="match status" value="1"/>
</dbReference>
<feature type="chain" id="PRO_5020998518" evidence="1">
    <location>
        <begin position="23"/>
        <end position="255"/>
    </location>
</feature>
<protein>
    <submittedName>
        <fullName evidence="2">Uncharacterized protein</fullName>
    </submittedName>
</protein>
<sequence>MCKKFFKCIIFLLILKCLNSYASIKDLSVRGDYWCPYNCKPQDTKPGYLIEILQNTFGKDRINYEVMNWARAIIETRKGENDVIVGAAKEDAPDLLFSTSLGLSDNCFYALKNSKFDFKGLDSLKNVTLGVIKDYSYYKDLNDYIKKNLSNKNRIAEHFGDNIQERMLAKLMLKRLDVIVEDSNVIDYIIKKKPEMSEIVKIKCVDVGNIFIAFSPKKPESAKQVKVLNSHVKEMIKNGEMMNILKKYSIKPWFN</sequence>
<organism evidence="2 3">
    <name type="scientific">Fluviispira sanaruensis</name>
    <dbReference type="NCBI Taxonomy" id="2493639"/>
    <lineage>
        <taxon>Bacteria</taxon>
        <taxon>Pseudomonadati</taxon>
        <taxon>Bdellovibrionota</taxon>
        <taxon>Oligoflexia</taxon>
        <taxon>Silvanigrellales</taxon>
        <taxon>Silvanigrellaceae</taxon>
        <taxon>Fluviispira</taxon>
    </lineage>
</organism>
<dbReference type="RefSeq" id="WP_130610590.1">
    <property type="nucleotide sequence ID" value="NZ_AP019368.1"/>
</dbReference>
<reference evidence="2 3" key="1">
    <citation type="submission" date="2018-12" db="EMBL/GenBank/DDBJ databases">
        <title>Rubrispira sanarue gen. nov., sp., nov., a member of the order Silvanigrellales, isolated from a brackish lake in Hamamatsu Japan.</title>
        <authorList>
            <person name="Maejima Y."/>
            <person name="Iino T."/>
            <person name="Muraguchi Y."/>
            <person name="Fukuda K."/>
            <person name="Nojiri H."/>
            <person name="Ohkuma M."/>
            <person name="Moriuchi R."/>
            <person name="Dohra H."/>
            <person name="Kimbara K."/>
            <person name="Shintani M."/>
        </authorList>
    </citation>
    <scope>NUCLEOTIDE SEQUENCE [LARGE SCALE GENOMIC DNA]</scope>
    <source>
        <strain evidence="2 3">RF1110005</strain>
    </source>
</reference>
<dbReference type="Gene3D" id="3.40.190.10">
    <property type="entry name" value="Periplasmic binding protein-like II"/>
    <property type="match status" value="2"/>
</dbReference>
<evidence type="ECO:0000256" key="1">
    <source>
        <dbReference type="SAM" id="SignalP"/>
    </source>
</evidence>
<gene>
    <name evidence="2" type="ORF">JCM31447_23220</name>
</gene>
<dbReference type="OrthoDB" id="5292612at2"/>
<name>A0A4P2VPT4_FLUSA</name>
<dbReference type="EMBL" id="AP019368">
    <property type="protein sequence ID" value="BBH53869.1"/>
    <property type="molecule type" value="Genomic_DNA"/>
</dbReference>
<keyword evidence="1" id="KW-0732">Signal</keyword>
<dbReference type="SUPFAM" id="SSF53850">
    <property type="entry name" value="Periplasmic binding protein-like II"/>
    <property type="match status" value="1"/>
</dbReference>
<evidence type="ECO:0000313" key="3">
    <source>
        <dbReference type="Proteomes" id="UP000291236"/>
    </source>
</evidence>
<dbReference type="Proteomes" id="UP000291236">
    <property type="component" value="Chromosome"/>
</dbReference>
<feature type="signal peptide" evidence="1">
    <location>
        <begin position="1"/>
        <end position="22"/>
    </location>
</feature>
<dbReference type="AlphaFoldDB" id="A0A4P2VPT4"/>
<dbReference type="PANTHER" id="PTHR35936:SF25">
    <property type="entry name" value="ABC TRANSPORTER SUBSTRATE-BINDING PROTEIN"/>
    <property type="match status" value="1"/>
</dbReference>
<accession>A0A4P2VPT4</accession>
<proteinExistence type="predicted"/>
<dbReference type="KEGG" id="sbf:JCM31447_23220"/>
<evidence type="ECO:0000313" key="2">
    <source>
        <dbReference type="EMBL" id="BBH53869.1"/>
    </source>
</evidence>
<keyword evidence="3" id="KW-1185">Reference proteome</keyword>